<proteinExistence type="inferred from homology"/>
<dbReference type="SUPFAM" id="SSF48208">
    <property type="entry name" value="Six-hairpin glycosidases"/>
    <property type="match status" value="1"/>
</dbReference>
<dbReference type="HOGENOM" id="CLU_025694_1_1_1"/>
<accession>W3WX16</accession>
<dbReference type="KEGG" id="pfy:PFICI_10452"/>
<evidence type="ECO:0000256" key="7">
    <source>
        <dbReference type="ARBA" id="ARBA00023295"/>
    </source>
</evidence>
<dbReference type="InterPro" id="IPR008928">
    <property type="entry name" value="6-hairpin_glycosidase_sf"/>
</dbReference>
<dbReference type="OMA" id="DYYWWSG"/>
<evidence type="ECO:0000256" key="2">
    <source>
        <dbReference type="ARBA" id="ARBA00009699"/>
    </source>
</evidence>
<evidence type="ECO:0000256" key="4">
    <source>
        <dbReference type="ARBA" id="ARBA00022729"/>
    </source>
</evidence>
<dbReference type="AlphaFoldDB" id="W3WX16"/>
<evidence type="ECO:0000256" key="10">
    <source>
        <dbReference type="SAM" id="SignalP"/>
    </source>
</evidence>
<dbReference type="EMBL" id="KI912115">
    <property type="protein sequence ID" value="ETS78390.1"/>
    <property type="molecule type" value="Genomic_DNA"/>
</dbReference>
<feature type="chain" id="PRO_5004835506" description="Mannan endo-1,6-alpha-mannosidase" evidence="10">
    <location>
        <begin position="21"/>
        <end position="450"/>
    </location>
</feature>
<dbReference type="GO" id="GO:0008496">
    <property type="term" value="F:mannan endo-1,6-alpha-mannosidase activity"/>
    <property type="evidence" value="ECO:0007669"/>
    <property type="project" value="UniProtKB-UniRule"/>
</dbReference>
<gene>
    <name evidence="11" type="ORF">PFICI_10452</name>
</gene>
<dbReference type="PANTHER" id="PTHR12145:SF36">
    <property type="entry name" value="MANNAN ENDO-1,6-ALPHA-MANNOSIDASE DCW1"/>
    <property type="match status" value="1"/>
</dbReference>
<keyword evidence="6" id="KW-0325">Glycoprotein</keyword>
<evidence type="ECO:0000256" key="3">
    <source>
        <dbReference type="ARBA" id="ARBA00012350"/>
    </source>
</evidence>
<evidence type="ECO:0000256" key="8">
    <source>
        <dbReference type="PIRNR" id="PIRNR016302"/>
    </source>
</evidence>
<dbReference type="STRING" id="1229662.W3WX16"/>
<reference evidence="12" key="1">
    <citation type="journal article" date="2015" name="BMC Genomics">
        <title>Genomic and transcriptomic analysis of the endophytic fungus Pestalotiopsis fici reveals its lifestyle and high potential for synthesis of natural products.</title>
        <authorList>
            <person name="Wang X."/>
            <person name="Zhang X."/>
            <person name="Liu L."/>
            <person name="Xiang M."/>
            <person name="Wang W."/>
            <person name="Sun X."/>
            <person name="Che Y."/>
            <person name="Guo L."/>
            <person name="Liu G."/>
            <person name="Guo L."/>
            <person name="Wang C."/>
            <person name="Yin W.B."/>
            <person name="Stadler M."/>
            <person name="Zhang X."/>
            <person name="Liu X."/>
        </authorList>
    </citation>
    <scope>NUCLEOTIDE SEQUENCE [LARGE SCALE GENOMIC DNA]</scope>
    <source>
        <strain evidence="12">W106-1 / CGMCC3.15140</strain>
    </source>
</reference>
<evidence type="ECO:0000256" key="1">
    <source>
        <dbReference type="ARBA" id="ARBA00001452"/>
    </source>
</evidence>
<dbReference type="PANTHER" id="PTHR12145">
    <property type="entry name" value="MANNAN ENDO-1,6-ALPHA-MANNOSIDASE DCW1"/>
    <property type="match status" value="1"/>
</dbReference>
<sequence>MKSSAALLQQLLFAASGVLGAITVDINDAESVKAAAALVADDLLTFYHGDETGETPGIFDDEDYYWWSGSVLWGSLLDLRARTGNMSYDDVIFQGLQWQTGTGYDYLPANWSASEGNDDQSFWAQAALLAAQTNFTEAADAEAQWPILAQNVFTEQSFTERRVSDDNTACDGALRWQIFTFNSGYDYVNSIANGLYFSTGAQLAWLNDNKTASDEAIKTYDLLTDIGLVTDDFDVYDGVQVTGCDSVNKVQFSYAAATLLQGAAYTYNYTGDETWKNRIDGYLDNILETFFQDGVAIEPACESSESCNTDMYFFKGILHRSLAWTMKMAPYTADTILPVLKTSAAAAVSTCTGGDNGRMCGFTWSNGTFDISNAGAQSSVLGALVSVLEFTNVASTGSSASGSGSSGSGSSSTGSSSSNTTNTDDKSMGTNFGISFSAIVGGLTIAALFA</sequence>
<dbReference type="eggNOG" id="ENOG502QSWP">
    <property type="taxonomic scope" value="Eukaryota"/>
</dbReference>
<feature type="compositionally biased region" description="Low complexity" evidence="9">
    <location>
        <begin position="396"/>
        <end position="422"/>
    </location>
</feature>
<evidence type="ECO:0000256" key="6">
    <source>
        <dbReference type="ARBA" id="ARBA00023180"/>
    </source>
</evidence>
<keyword evidence="7 8" id="KW-0326">Glycosidase</keyword>
<dbReference type="OrthoDB" id="9984024at2759"/>
<dbReference type="Gene3D" id="1.50.10.20">
    <property type="match status" value="1"/>
</dbReference>
<evidence type="ECO:0000313" key="11">
    <source>
        <dbReference type="EMBL" id="ETS78390.1"/>
    </source>
</evidence>
<dbReference type="InParanoid" id="W3WX16"/>
<keyword evidence="5 8" id="KW-0378">Hydrolase</keyword>
<protein>
    <recommendedName>
        <fullName evidence="3 8">Mannan endo-1,6-alpha-mannosidase</fullName>
        <ecNumber evidence="3 8">3.2.1.101</ecNumber>
    </recommendedName>
</protein>
<dbReference type="InterPro" id="IPR014480">
    <property type="entry name" value="Mannan-1_6-alpha_mannosidase"/>
</dbReference>
<organism evidence="11 12">
    <name type="scientific">Pestalotiopsis fici (strain W106-1 / CGMCC3.15140)</name>
    <dbReference type="NCBI Taxonomy" id="1229662"/>
    <lineage>
        <taxon>Eukaryota</taxon>
        <taxon>Fungi</taxon>
        <taxon>Dikarya</taxon>
        <taxon>Ascomycota</taxon>
        <taxon>Pezizomycotina</taxon>
        <taxon>Sordariomycetes</taxon>
        <taxon>Xylariomycetidae</taxon>
        <taxon>Amphisphaeriales</taxon>
        <taxon>Sporocadaceae</taxon>
        <taxon>Pestalotiopsis</taxon>
    </lineage>
</organism>
<dbReference type="Proteomes" id="UP000030651">
    <property type="component" value="Unassembled WGS sequence"/>
</dbReference>
<evidence type="ECO:0000256" key="9">
    <source>
        <dbReference type="SAM" id="MobiDB-lite"/>
    </source>
</evidence>
<comment type="similarity">
    <text evidence="2 8">Belongs to the glycosyl hydrolase 76 family.</text>
</comment>
<dbReference type="RefSeq" id="XP_007837224.1">
    <property type="nucleotide sequence ID" value="XM_007839033.1"/>
</dbReference>
<keyword evidence="4 10" id="KW-0732">Signal</keyword>
<dbReference type="Pfam" id="PF03663">
    <property type="entry name" value="Glyco_hydro_76"/>
    <property type="match status" value="1"/>
</dbReference>
<dbReference type="GO" id="GO:0016052">
    <property type="term" value="P:carbohydrate catabolic process"/>
    <property type="evidence" value="ECO:0007669"/>
    <property type="project" value="InterPro"/>
</dbReference>
<dbReference type="GeneID" id="19275465"/>
<dbReference type="PIRSF" id="PIRSF016302">
    <property type="entry name" value="Man_a_manosd"/>
    <property type="match status" value="1"/>
</dbReference>
<dbReference type="EC" id="3.2.1.101" evidence="3 8"/>
<feature type="region of interest" description="Disordered" evidence="9">
    <location>
        <begin position="396"/>
        <end position="424"/>
    </location>
</feature>
<name>W3WX16_PESFW</name>
<evidence type="ECO:0000256" key="5">
    <source>
        <dbReference type="ARBA" id="ARBA00022801"/>
    </source>
</evidence>
<dbReference type="GO" id="GO:0009272">
    <property type="term" value="P:fungal-type cell wall biogenesis"/>
    <property type="evidence" value="ECO:0007669"/>
    <property type="project" value="TreeGrafter"/>
</dbReference>
<comment type="catalytic activity">
    <reaction evidence="1 8">
        <text>Random hydrolysis of (1-&gt;6)-alpha-D-mannosidic linkages in unbranched (1-&gt;6)-mannans.</text>
        <dbReference type="EC" id="3.2.1.101"/>
    </reaction>
</comment>
<evidence type="ECO:0000313" key="12">
    <source>
        <dbReference type="Proteomes" id="UP000030651"/>
    </source>
</evidence>
<keyword evidence="12" id="KW-1185">Reference proteome</keyword>
<dbReference type="InterPro" id="IPR005198">
    <property type="entry name" value="Glyco_hydro_76"/>
</dbReference>
<feature type="signal peptide" evidence="10">
    <location>
        <begin position="1"/>
        <end position="20"/>
    </location>
</feature>